<dbReference type="GO" id="GO:0005737">
    <property type="term" value="C:cytoplasm"/>
    <property type="evidence" value="ECO:0007669"/>
    <property type="project" value="UniProtKB-SubCell"/>
</dbReference>
<feature type="compositionally biased region" description="Polar residues" evidence="7">
    <location>
        <begin position="14"/>
        <end position="27"/>
    </location>
</feature>
<organism evidence="8 9">
    <name type="scientific">Hevea brasiliensis</name>
    <name type="common">Para rubber tree</name>
    <name type="synonym">Siphonia brasiliensis</name>
    <dbReference type="NCBI Taxonomy" id="3981"/>
    <lineage>
        <taxon>Eukaryota</taxon>
        <taxon>Viridiplantae</taxon>
        <taxon>Streptophyta</taxon>
        <taxon>Embryophyta</taxon>
        <taxon>Tracheophyta</taxon>
        <taxon>Spermatophyta</taxon>
        <taxon>Magnoliopsida</taxon>
        <taxon>eudicotyledons</taxon>
        <taxon>Gunneridae</taxon>
        <taxon>Pentapetalae</taxon>
        <taxon>rosids</taxon>
        <taxon>fabids</taxon>
        <taxon>Malpighiales</taxon>
        <taxon>Euphorbiaceae</taxon>
        <taxon>Crotonoideae</taxon>
        <taxon>Micrandreae</taxon>
        <taxon>Hevea</taxon>
    </lineage>
</organism>
<dbReference type="GO" id="GO:0009736">
    <property type="term" value="P:cytokinin-activated signaling pathway"/>
    <property type="evidence" value="ECO:0007669"/>
    <property type="project" value="UniProtKB-KW"/>
</dbReference>
<evidence type="ECO:0000256" key="3">
    <source>
        <dbReference type="ARBA" id="ARBA00022712"/>
    </source>
</evidence>
<dbReference type="EMBL" id="JAAGAX010000003">
    <property type="protein sequence ID" value="KAF2321400.1"/>
    <property type="molecule type" value="Genomic_DNA"/>
</dbReference>
<feature type="compositionally biased region" description="Basic and acidic residues" evidence="7">
    <location>
        <begin position="33"/>
        <end position="61"/>
    </location>
</feature>
<feature type="region of interest" description="Disordered" evidence="7">
    <location>
        <begin position="1"/>
        <end position="147"/>
    </location>
</feature>
<dbReference type="AlphaFoldDB" id="A0A6A6N6Y7"/>
<evidence type="ECO:0000313" key="9">
    <source>
        <dbReference type="Proteomes" id="UP000467840"/>
    </source>
</evidence>
<dbReference type="PANTHER" id="PTHR33347:SF22">
    <property type="match status" value="1"/>
</dbReference>
<evidence type="ECO:0000256" key="7">
    <source>
        <dbReference type="SAM" id="MobiDB-lite"/>
    </source>
</evidence>
<evidence type="ECO:0000256" key="6">
    <source>
        <dbReference type="ARBA" id="ARBA00024199"/>
    </source>
</evidence>
<evidence type="ECO:0000256" key="5">
    <source>
        <dbReference type="ARBA" id="ARBA00023242"/>
    </source>
</evidence>
<gene>
    <name evidence="8" type="ORF">GH714_040990</name>
</gene>
<reference evidence="8 9" key="1">
    <citation type="journal article" date="2020" name="Mol. Plant">
        <title>The Chromosome-Based Rubber Tree Genome Provides New Insights into Spurge Genome Evolution and Rubber Biosynthesis.</title>
        <authorList>
            <person name="Liu J."/>
            <person name="Shi C."/>
            <person name="Shi C.C."/>
            <person name="Li W."/>
            <person name="Zhang Q.J."/>
            <person name="Zhang Y."/>
            <person name="Li K."/>
            <person name="Lu H.F."/>
            <person name="Shi C."/>
            <person name="Zhu S.T."/>
            <person name="Xiao Z.Y."/>
            <person name="Nan H."/>
            <person name="Yue Y."/>
            <person name="Zhu X.G."/>
            <person name="Wu Y."/>
            <person name="Hong X.N."/>
            <person name="Fan G.Y."/>
            <person name="Tong Y."/>
            <person name="Zhang D."/>
            <person name="Mao C.L."/>
            <person name="Liu Y.L."/>
            <person name="Hao S.J."/>
            <person name="Liu W.Q."/>
            <person name="Lv M.Q."/>
            <person name="Zhang H.B."/>
            <person name="Liu Y."/>
            <person name="Hu-Tang G.R."/>
            <person name="Wang J.P."/>
            <person name="Wang J.H."/>
            <person name="Sun Y.H."/>
            <person name="Ni S.B."/>
            <person name="Chen W.B."/>
            <person name="Zhang X.C."/>
            <person name="Jiao Y.N."/>
            <person name="Eichler E.E."/>
            <person name="Li G.H."/>
            <person name="Liu X."/>
            <person name="Gao L.Z."/>
        </authorList>
    </citation>
    <scope>NUCLEOTIDE SEQUENCE [LARGE SCALE GENOMIC DNA]</scope>
    <source>
        <strain evidence="9">cv. GT1</strain>
        <tissue evidence="8">Leaf</tissue>
    </source>
</reference>
<keyword evidence="4" id="KW-0932">Cytokinin signaling pathway</keyword>
<dbReference type="InterPro" id="IPR044670">
    <property type="entry name" value="SOFL"/>
</dbReference>
<dbReference type="Proteomes" id="UP000467840">
    <property type="component" value="Chromosome 10"/>
</dbReference>
<dbReference type="GO" id="GO:0009691">
    <property type="term" value="P:cytokinin biosynthetic process"/>
    <property type="evidence" value="ECO:0007669"/>
    <property type="project" value="UniProtKB-KW"/>
</dbReference>
<evidence type="ECO:0000256" key="1">
    <source>
        <dbReference type="ARBA" id="ARBA00004496"/>
    </source>
</evidence>
<name>A0A6A6N6Y7_HEVBR</name>
<evidence type="ECO:0000313" key="8">
    <source>
        <dbReference type="EMBL" id="KAF2321400.1"/>
    </source>
</evidence>
<protein>
    <submittedName>
        <fullName evidence="8">Uncharacterized protein</fullName>
    </submittedName>
</protein>
<comment type="similarity">
    <text evidence="6">Belongs to the SOFL plant protein family.</text>
</comment>
<keyword evidence="5" id="KW-0539">Nucleus</keyword>
<keyword evidence="3" id="KW-0203">Cytokinin biosynthesis</keyword>
<feature type="compositionally biased region" description="Basic and acidic residues" evidence="7">
    <location>
        <begin position="104"/>
        <end position="127"/>
    </location>
</feature>
<keyword evidence="9" id="KW-1185">Reference proteome</keyword>
<evidence type="ECO:0000256" key="4">
    <source>
        <dbReference type="ARBA" id="ARBA00022864"/>
    </source>
</evidence>
<comment type="caution">
    <text evidence="8">The sequence shown here is derived from an EMBL/GenBank/DDBJ whole genome shotgun (WGS) entry which is preliminary data.</text>
</comment>
<sequence length="147" mass="15889">MESSGILGFIEECSGTSSKESGWTTYIASPIQENHHHHDDDDHSNDKQADCKKGNYNKVDDGTESDDSMASDASSGPSHHELPSKINEISVDTGPSKHAITKYSSKEKLGKQFKQSEGERPRIKLGREIGSAASDGHGGAKAYRDAK</sequence>
<dbReference type="PANTHER" id="PTHR33347">
    <property type="entry name" value="OSJNBA0091C07.3 PROTEIN"/>
    <property type="match status" value="1"/>
</dbReference>
<accession>A0A6A6N6Y7</accession>
<comment type="subcellular location">
    <subcellularLocation>
        <location evidence="1">Cytoplasm</location>
    </subcellularLocation>
</comment>
<keyword evidence="2" id="KW-0963">Cytoplasm</keyword>
<proteinExistence type="inferred from homology"/>
<evidence type="ECO:0000256" key="2">
    <source>
        <dbReference type="ARBA" id="ARBA00022490"/>
    </source>
</evidence>